<keyword evidence="2" id="KW-0813">Transport</keyword>
<evidence type="ECO:0000313" key="8">
    <source>
        <dbReference type="EMBL" id="CAI9775076.1"/>
    </source>
</evidence>
<dbReference type="InterPro" id="IPR016024">
    <property type="entry name" value="ARM-type_fold"/>
</dbReference>
<keyword evidence="3" id="KW-0963">Cytoplasm</keyword>
<dbReference type="PANTHER" id="PTHR10527">
    <property type="entry name" value="IMPORTIN BETA"/>
    <property type="match status" value="1"/>
</dbReference>
<dbReference type="GO" id="GO:0006606">
    <property type="term" value="P:protein import into nucleus"/>
    <property type="evidence" value="ECO:0007669"/>
    <property type="project" value="InterPro"/>
</dbReference>
<keyword evidence="4" id="KW-0677">Repeat</keyword>
<feature type="domain" description="Importin subunit beta-1/Transportin-1-like TPR repeats" evidence="7">
    <location>
        <begin position="68"/>
        <end position="253"/>
    </location>
</feature>
<dbReference type="SUPFAM" id="SSF48371">
    <property type="entry name" value="ARM repeat"/>
    <property type="match status" value="1"/>
</dbReference>
<dbReference type="InterPro" id="IPR011989">
    <property type="entry name" value="ARM-like"/>
</dbReference>
<evidence type="ECO:0000313" key="9">
    <source>
        <dbReference type="Proteomes" id="UP000834106"/>
    </source>
</evidence>
<evidence type="ECO:0000256" key="6">
    <source>
        <dbReference type="SAM" id="MobiDB-lite"/>
    </source>
</evidence>
<protein>
    <recommendedName>
        <fullName evidence="7">Importin subunit beta-1/Transportin-1-like TPR repeats domain-containing protein</fullName>
    </recommendedName>
</protein>
<evidence type="ECO:0000256" key="2">
    <source>
        <dbReference type="ARBA" id="ARBA00022448"/>
    </source>
</evidence>
<dbReference type="Proteomes" id="UP000834106">
    <property type="component" value="Chromosome 13"/>
</dbReference>
<dbReference type="AlphaFoldDB" id="A0AAD2E523"/>
<proteinExistence type="predicted"/>
<gene>
    <name evidence="8" type="ORF">FPE_LOCUS22506</name>
</gene>
<dbReference type="Gene3D" id="1.25.10.10">
    <property type="entry name" value="Leucine-rich Repeat Variant"/>
    <property type="match status" value="1"/>
</dbReference>
<keyword evidence="5" id="KW-0653">Protein transport</keyword>
<organism evidence="8 9">
    <name type="scientific">Fraxinus pennsylvanica</name>
    <dbReference type="NCBI Taxonomy" id="56036"/>
    <lineage>
        <taxon>Eukaryota</taxon>
        <taxon>Viridiplantae</taxon>
        <taxon>Streptophyta</taxon>
        <taxon>Embryophyta</taxon>
        <taxon>Tracheophyta</taxon>
        <taxon>Spermatophyta</taxon>
        <taxon>Magnoliopsida</taxon>
        <taxon>eudicotyledons</taxon>
        <taxon>Gunneridae</taxon>
        <taxon>Pentapetalae</taxon>
        <taxon>asterids</taxon>
        <taxon>lamiids</taxon>
        <taxon>Lamiales</taxon>
        <taxon>Oleaceae</taxon>
        <taxon>Oleeae</taxon>
        <taxon>Fraxinus</taxon>
    </lineage>
</organism>
<keyword evidence="9" id="KW-1185">Reference proteome</keyword>
<evidence type="ECO:0000256" key="1">
    <source>
        <dbReference type="ARBA" id="ARBA00004496"/>
    </source>
</evidence>
<accession>A0AAD2E523</accession>
<feature type="compositionally biased region" description="Polar residues" evidence="6">
    <location>
        <begin position="340"/>
        <end position="350"/>
    </location>
</feature>
<comment type="subcellular location">
    <subcellularLocation>
        <location evidence="1">Cytoplasm</location>
    </subcellularLocation>
</comment>
<evidence type="ECO:0000256" key="3">
    <source>
        <dbReference type="ARBA" id="ARBA00022490"/>
    </source>
</evidence>
<name>A0AAD2E523_9LAMI</name>
<evidence type="ECO:0000256" key="4">
    <source>
        <dbReference type="ARBA" id="ARBA00022737"/>
    </source>
</evidence>
<dbReference type="GO" id="GO:0005737">
    <property type="term" value="C:cytoplasm"/>
    <property type="evidence" value="ECO:0007669"/>
    <property type="project" value="UniProtKB-SubCell"/>
</dbReference>
<dbReference type="EMBL" id="OU503048">
    <property type="protein sequence ID" value="CAI9775076.1"/>
    <property type="molecule type" value="Genomic_DNA"/>
</dbReference>
<feature type="region of interest" description="Disordered" evidence="6">
    <location>
        <begin position="317"/>
        <end position="350"/>
    </location>
</feature>
<evidence type="ECO:0000256" key="5">
    <source>
        <dbReference type="ARBA" id="ARBA00022927"/>
    </source>
</evidence>
<dbReference type="Pfam" id="PF25574">
    <property type="entry name" value="TPR_IMB1"/>
    <property type="match status" value="1"/>
</dbReference>
<reference evidence="8" key="1">
    <citation type="submission" date="2023-05" db="EMBL/GenBank/DDBJ databases">
        <authorList>
            <person name="Huff M."/>
        </authorList>
    </citation>
    <scope>NUCLEOTIDE SEQUENCE</scope>
</reference>
<dbReference type="InterPro" id="IPR058584">
    <property type="entry name" value="IMB1_TNPO1-like_TPR"/>
</dbReference>
<evidence type="ECO:0000259" key="7">
    <source>
        <dbReference type="Pfam" id="PF25574"/>
    </source>
</evidence>
<dbReference type="InterPro" id="IPR040122">
    <property type="entry name" value="Importin_beta"/>
</dbReference>
<sequence length="502" mass="55048">MTELHKTLEAQKLSSDEREKQSEIQGLLCGCLQVLIQKLGASEPTKYAFMQYADQIMNLFLRVFDCPNFVKYMQAFYKYLEMGLQNFEEYQVCAVTVGVVGDICRALEDKILPYCDKIMTQLLKDLSSNQLHRSVKPPIFSCFGDIALTVGENFDQYLMFAMPMLPSAAELSAHTSGADNEMIEYTNLLRNGILEAYSGIFQGFKNSTKTQLLIPHAPHVLQFLDSIYMEKDMDDVVMKTAIGVLGDLADTLGSNAGWPLVVPFLFEAVSARYILFYLHAYGRVKLGSGIAFNMSGLFHSRESVMVASRNFLKERRSESVESGVKGGGQVLEAGEKKAGSSPNESFSSHTSVITLAAPDELKGNETGGLHELSSGNTVLKELDTQETNIALDGGDSSTRKTCLLDTDSSSHMRETLAEPMTEAAEGDPSCSSCPLKKYPASGGMTSNSMGSNTLESAILDLEELVNKVKWLKSILNNGIPSSDAARPQWKVMEHVASSSMPN</sequence>